<evidence type="ECO:0000259" key="2">
    <source>
        <dbReference type="Pfam" id="PF00582"/>
    </source>
</evidence>
<dbReference type="PRINTS" id="PR01438">
    <property type="entry name" value="UNVRSLSTRESS"/>
</dbReference>
<dbReference type="InterPro" id="IPR014729">
    <property type="entry name" value="Rossmann-like_a/b/a_fold"/>
</dbReference>
<protein>
    <submittedName>
        <fullName evidence="3">Universal stress family protein</fullName>
    </submittedName>
</protein>
<dbReference type="Proteomes" id="UP000005025">
    <property type="component" value="Unassembled WGS sequence"/>
</dbReference>
<accession>H1LJ91</accession>
<feature type="domain" description="UspA" evidence="2">
    <location>
        <begin position="5"/>
        <end position="147"/>
    </location>
</feature>
<dbReference type="PANTHER" id="PTHR46268">
    <property type="entry name" value="STRESS RESPONSE PROTEIN NHAX"/>
    <property type="match status" value="1"/>
</dbReference>
<gene>
    <name evidence="3" type="ORF">HMPREF9104_02683</name>
</gene>
<dbReference type="STRING" id="797516.HMPREF9104_02683"/>
<dbReference type="OrthoDB" id="9789668at2"/>
<dbReference type="EMBL" id="AGRJ01000231">
    <property type="protein sequence ID" value="EHO48908.1"/>
    <property type="molecule type" value="Genomic_DNA"/>
</dbReference>
<evidence type="ECO:0000256" key="1">
    <source>
        <dbReference type="ARBA" id="ARBA00008791"/>
    </source>
</evidence>
<sequence>MESNYKSILVPVDGSAQSEDALAKGALIAHNNGAHLDVLHVLSTQQYGYNYGGMVDGDVINNLVEDTTDYLNKLVAKIKKEVELDDIDIHIRFGNPKTVIAFEFPKDHGSDLIVMGATGMSRLQRVLEGSVSSFVNRSARCDVMVIRTNKENKPYVEVPKGSAARNWFQVHYAHVHRCRDMFLQCS</sequence>
<dbReference type="SUPFAM" id="SSF52402">
    <property type="entry name" value="Adenine nucleotide alpha hydrolases-like"/>
    <property type="match status" value="1"/>
</dbReference>
<dbReference type="HOGENOM" id="CLU_049301_16_0_9"/>
<organism evidence="3 4">
    <name type="scientific">Lentilactobacillus kisonensis F0435</name>
    <dbReference type="NCBI Taxonomy" id="797516"/>
    <lineage>
        <taxon>Bacteria</taxon>
        <taxon>Bacillati</taxon>
        <taxon>Bacillota</taxon>
        <taxon>Bacilli</taxon>
        <taxon>Lactobacillales</taxon>
        <taxon>Lactobacillaceae</taxon>
        <taxon>Lentilactobacillus</taxon>
    </lineage>
</organism>
<proteinExistence type="inferred from homology"/>
<evidence type="ECO:0000313" key="4">
    <source>
        <dbReference type="Proteomes" id="UP000005025"/>
    </source>
</evidence>
<dbReference type="CDD" id="cd00293">
    <property type="entry name" value="USP-like"/>
    <property type="match status" value="1"/>
</dbReference>
<dbReference type="Gene3D" id="3.40.50.620">
    <property type="entry name" value="HUPs"/>
    <property type="match status" value="1"/>
</dbReference>
<dbReference type="PATRIC" id="fig|797516.3.peg.2411"/>
<dbReference type="PANTHER" id="PTHR46268:SF6">
    <property type="entry name" value="UNIVERSAL STRESS PROTEIN UP12"/>
    <property type="match status" value="1"/>
</dbReference>
<evidence type="ECO:0000313" key="3">
    <source>
        <dbReference type="EMBL" id="EHO48908.1"/>
    </source>
</evidence>
<reference evidence="3 4" key="1">
    <citation type="submission" date="2011-09" db="EMBL/GenBank/DDBJ databases">
        <authorList>
            <person name="Weinstock G."/>
            <person name="Sodergren E."/>
            <person name="Clifton S."/>
            <person name="Fulton L."/>
            <person name="Fulton B."/>
            <person name="Courtney L."/>
            <person name="Fronick C."/>
            <person name="Harrison M."/>
            <person name="Strong C."/>
            <person name="Farmer C."/>
            <person name="Delahaunty K."/>
            <person name="Markovic C."/>
            <person name="Hall O."/>
            <person name="Minx P."/>
            <person name="Tomlinson C."/>
            <person name="Mitreva M."/>
            <person name="Hou S."/>
            <person name="Chen J."/>
            <person name="Wollam A."/>
            <person name="Pepin K.H."/>
            <person name="Johnson M."/>
            <person name="Bhonagiri V."/>
            <person name="Zhang X."/>
            <person name="Suruliraj S."/>
            <person name="Warren W."/>
            <person name="Chinwalla A."/>
            <person name="Mardis E.R."/>
            <person name="Wilson R.K."/>
        </authorList>
    </citation>
    <scope>NUCLEOTIDE SEQUENCE [LARGE SCALE GENOMIC DNA]</scope>
    <source>
        <strain evidence="3 4">F0435</strain>
    </source>
</reference>
<comment type="similarity">
    <text evidence="1">Belongs to the universal stress protein A family.</text>
</comment>
<name>H1LJ91_9LACO</name>
<dbReference type="InterPro" id="IPR006015">
    <property type="entry name" value="Universal_stress_UspA"/>
</dbReference>
<dbReference type="Pfam" id="PF00582">
    <property type="entry name" value="Usp"/>
    <property type="match status" value="1"/>
</dbReference>
<dbReference type="InterPro" id="IPR006016">
    <property type="entry name" value="UspA"/>
</dbReference>
<comment type="caution">
    <text evidence="3">The sequence shown here is derived from an EMBL/GenBank/DDBJ whole genome shotgun (WGS) entry which is preliminary data.</text>
</comment>
<dbReference type="AlphaFoldDB" id="H1LJ91"/>